<sequence length="401" mass="42906">MSSSPKRSVLVSGASIAGPALAHWLHRYGFEVTVVEKAPTVRGGGYPIDIRGTAVEVVEHMGLLPRLREAHIDSRKASFVDADGRPVGSVKPEDLTGGVAGRDIEVPRGELAFALYDSVRDDVEYVFEDSIATLHDHAAGVDVTFRSGTRRTFDLVVGADGIHSNTRSLAFGPEATYHRYLGHCFMGFTMPNDLGLSHEALLWNVPGKSATRYAVRDDDQVFAIMTFAAPEPPTGAFRDPAAQRDLVASAFAGYGWEIPPMVEAMRAADDIFFDAAGQIRMARWSSGRVALVGDAAHAPSLYSGQGSSISLVGAYVLAGELATAPDHRTAFAGYEERTRTFVETNQALAFQGLAAITPGTAEELAQRDEALRGDRDLEINDAGRAANSALDLPSYPVPTAS</sequence>
<dbReference type="RefSeq" id="WP_114625428.1">
    <property type="nucleotide sequence ID" value="NZ_QQNA01000171.1"/>
</dbReference>
<evidence type="ECO:0000313" key="2">
    <source>
        <dbReference type="EMBL" id="RDG36205.1"/>
    </source>
</evidence>
<organism evidence="2 3">
    <name type="scientific">Streptomyces corynorhini</name>
    <dbReference type="NCBI Taxonomy" id="2282652"/>
    <lineage>
        <taxon>Bacteria</taxon>
        <taxon>Bacillati</taxon>
        <taxon>Actinomycetota</taxon>
        <taxon>Actinomycetes</taxon>
        <taxon>Kitasatosporales</taxon>
        <taxon>Streptomycetaceae</taxon>
        <taxon>Streptomyces</taxon>
    </lineage>
</organism>
<dbReference type="InterPro" id="IPR036188">
    <property type="entry name" value="FAD/NAD-bd_sf"/>
</dbReference>
<dbReference type="EMBL" id="QQNA01000171">
    <property type="protein sequence ID" value="RDG36205.1"/>
    <property type="molecule type" value="Genomic_DNA"/>
</dbReference>
<gene>
    <name evidence="2" type="ORF">DVH02_21320</name>
</gene>
<dbReference type="InterPro" id="IPR002938">
    <property type="entry name" value="FAD-bd"/>
</dbReference>
<dbReference type="AlphaFoldDB" id="A0A370B9U1"/>
<dbReference type="PANTHER" id="PTHR46865:SF2">
    <property type="entry name" value="MONOOXYGENASE"/>
    <property type="match status" value="1"/>
</dbReference>
<dbReference type="PRINTS" id="PR00420">
    <property type="entry name" value="RNGMNOXGNASE"/>
</dbReference>
<evidence type="ECO:0000259" key="1">
    <source>
        <dbReference type="Pfam" id="PF01494"/>
    </source>
</evidence>
<dbReference type="Gene3D" id="3.30.9.10">
    <property type="entry name" value="D-Amino Acid Oxidase, subunit A, domain 2"/>
    <property type="match status" value="1"/>
</dbReference>
<keyword evidence="3" id="KW-1185">Reference proteome</keyword>
<proteinExistence type="predicted"/>
<dbReference type="SUPFAM" id="SSF51905">
    <property type="entry name" value="FAD/NAD(P)-binding domain"/>
    <property type="match status" value="1"/>
</dbReference>
<reference evidence="2 3" key="1">
    <citation type="submission" date="2018-07" db="EMBL/GenBank/DDBJ databases">
        <title>Streptomyces species from bats.</title>
        <authorList>
            <person name="Dunlap C."/>
        </authorList>
    </citation>
    <scope>NUCLEOTIDE SEQUENCE [LARGE SCALE GENOMIC DNA]</scope>
    <source>
        <strain evidence="2 3">AC230</strain>
    </source>
</reference>
<dbReference type="OrthoDB" id="3356051at2"/>
<comment type="caution">
    <text evidence="2">The sequence shown here is derived from an EMBL/GenBank/DDBJ whole genome shotgun (WGS) entry which is preliminary data.</text>
</comment>
<feature type="domain" description="FAD-binding" evidence="1">
    <location>
        <begin position="8"/>
        <end position="324"/>
    </location>
</feature>
<accession>A0A370B9U1</accession>
<dbReference type="GO" id="GO:0071949">
    <property type="term" value="F:FAD binding"/>
    <property type="evidence" value="ECO:0007669"/>
    <property type="project" value="InterPro"/>
</dbReference>
<dbReference type="PANTHER" id="PTHR46865">
    <property type="entry name" value="OXIDOREDUCTASE-RELATED"/>
    <property type="match status" value="1"/>
</dbReference>
<dbReference type="Proteomes" id="UP000253741">
    <property type="component" value="Unassembled WGS sequence"/>
</dbReference>
<dbReference type="InterPro" id="IPR051704">
    <property type="entry name" value="FAD_aromatic-hydroxylase"/>
</dbReference>
<dbReference type="Pfam" id="PF01494">
    <property type="entry name" value="FAD_binding_3"/>
    <property type="match status" value="1"/>
</dbReference>
<name>A0A370B9U1_9ACTN</name>
<dbReference type="Gene3D" id="3.50.50.60">
    <property type="entry name" value="FAD/NAD(P)-binding domain"/>
    <property type="match status" value="1"/>
</dbReference>
<evidence type="ECO:0000313" key="3">
    <source>
        <dbReference type="Proteomes" id="UP000253741"/>
    </source>
</evidence>
<protein>
    <submittedName>
        <fullName evidence="2">FAD-dependent oxidoreductase</fullName>
    </submittedName>
</protein>